<dbReference type="EMBL" id="CP042817">
    <property type="protein sequence ID" value="QEJ97377.1"/>
    <property type="molecule type" value="Genomic_DNA"/>
</dbReference>
<sequence>MAMTMPALGKALEDLTKAYNDLKKELKDNGGMHNALFLAVEKSLKAVQAAVSVDDFITGQKEKVLTDSTPVSLQGFVQTVKDEDGFILVANGLDVFKTGTRYGISSDFRATTYVMPDYAQIVCMSNKRGVLSESDKIQAMANGSISLEFLYEPDAPDEEISLNFVVGNNEGEYKGEVEWSNIKIETISFEFSQNQKEMAQKALDAHVEKTEHYHNVIRNKNGSIAVPNPQGDNEAANMKFVKEEIKAHLAELVDNAPEELDTLKELADALKANEDGMAAINAALTNRYTKTEADEAFIKKAAFALSGTTLEITL</sequence>
<dbReference type="Proteomes" id="UP000323594">
    <property type="component" value="Chromosome"/>
</dbReference>
<accession>A0AAE6IU89</accession>
<proteinExistence type="predicted"/>
<evidence type="ECO:0000313" key="2">
    <source>
        <dbReference type="Proteomes" id="UP000323594"/>
    </source>
</evidence>
<gene>
    <name evidence="1" type="ORF">FUT82_04780</name>
</gene>
<name>A0AAE6IU89_TREPH</name>
<dbReference type="AlphaFoldDB" id="A0AAE6IU89"/>
<evidence type="ECO:0000313" key="1">
    <source>
        <dbReference type="EMBL" id="QEJ97377.1"/>
    </source>
</evidence>
<reference evidence="1 2" key="1">
    <citation type="submission" date="2019-08" db="EMBL/GenBank/DDBJ databases">
        <authorList>
            <person name="Kuhnert P."/>
        </authorList>
    </citation>
    <scope>NUCLEOTIDE SEQUENCE [LARGE SCALE GENOMIC DNA]</scope>
    <source>
        <strain evidence="1 2">B36.5</strain>
    </source>
</reference>
<protein>
    <submittedName>
        <fullName evidence="1">Uncharacterized protein</fullName>
    </submittedName>
</protein>
<organism evidence="1 2">
    <name type="scientific">Treponema phagedenis</name>
    <dbReference type="NCBI Taxonomy" id="162"/>
    <lineage>
        <taxon>Bacteria</taxon>
        <taxon>Pseudomonadati</taxon>
        <taxon>Spirochaetota</taxon>
        <taxon>Spirochaetia</taxon>
        <taxon>Spirochaetales</taxon>
        <taxon>Treponemataceae</taxon>
        <taxon>Treponema</taxon>
    </lineage>
</organism>